<proteinExistence type="predicted"/>
<dbReference type="Proteomes" id="UP000006727">
    <property type="component" value="Chromosome 1"/>
</dbReference>
<keyword evidence="2" id="KW-0732">Signal</keyword>
<gene>
    <name evidence="3" type="ORF">PHYPA_001551</name>
</gene>
<keyword evidence="5" id="KW-1185">Reference proteome</keyword>
<reference evidence="4" key="3">
    <citation type="submission" date="2020-12" db="UniProtKB">
        <authorList>
            <consortium name="EnsemblPlants"/>
        </authorList>
    </citation>
    <scope>IDENTIFICATION</scope>
</reference>
<dbReference type="PANTHER" id="PTHR35135:SF3">
    <property type="entry name" value="OS05G0517800 PROTEIN"/>
    <property type="match status" value="1"/>
</dbReference>
<dbReference type="Gramene" id="Pp3c1_33450V3.1">
    <property type="protein sequence ID" value="Pp3c1_33450V3.1"/>
    <property type="gene ID" value="Pp3c1_33450"/>
</dbReference>
<dbReference type="PANTHER" id="PTHR35135">
    <property type="entry name" value="OS05G0517800 PROTEIN"/>
    <property type="match status" value="1"/>
</dbReference>
<evidence type="ECO:0000313" key="5">
    <source>
        <dbReference type="Proteomes" id="UP000006727"/>
    </source>
</evidence>
<feature type="chain" id="PRO_5036319128" evidence="2">
    <location>
        <begin position="16"/>
        <end position="72"/>
    </location>
</feature>
<dbReference type="STRING" id="3218.A0A2K1LAS2"/>
<feature type="region of interest" description="Disordered" evidence="1">
    <location>
        <begin position="43"/>
        <end position="72"/>
    </location>
</feature>
<dbReference type="InParanoid" id="A0A2K1LAS2"/>
<protein>
    <submittedName>
        <fullName evidence="3 4">Uncharacterized protein</fullName>
    </submittedName>
</protein>
<reference evidence="3 5" key="2">
    <citation type="journal article" date="2018" name="Plant J.">
        <title>The Physcomitrella patens chromosome-scale assembly reveals moss genome structure and evolution.</title>
        <authorList>
            <person name="Lang D."/>
            <person name="Ullrich K.K."/>
            <person name="Murat F."/>
            <person name="Fuchs J."/>
            <person name="Jenkins J."/>
            <person name="Haas F.B."/>
            <person name="Piednoel M."/>
            <person name="Gundlach H."/>
            <person name="Van Bel M."/>
            <person name="Meyberg R."/>
            <person name="Vives C."/>
            <person name="Morata J."/>
            <person name="Symeonidi A."/>
            <person name="Hiss M."/>
            <person name="Muchero W."/>
            <person name="Kamisugi Y."/>
            <person name="Saleh O."/>
            <person name="Blanc G."/>
            <person name="Decker E.L."/>
            <person name="van Gessel N."/>
            <person name="Grimwood J."/>
            <person name="Hayes R.D."/>
            <person name="Graham S.W."/>
            <person name="Gunter L.E."/>
            <person name="McDaniel S.F."/>
            <person name="Hoernstein S.N.W."/>
            <person name="Larsson A."/>
            <person name="Li F.W."/>
            <person name="Perroud P.F."/>
            <person name="Phillips J."/>
            <person name="Ranjan P."/>
            <person name="Rokshar D.S."/>
            <person name="Rothfels C.J."/>
            <person name="Schneider L."/>
            <person name="Shu S."/>
            <person name="Stevenson D.W."/>
            <person name="Thummler F."/>
            <person name="Tillich M."/>
            <person name="Villarreal Aguilar J.C."/>
            <person name="Widiez T."/>
            <person name="Wong G.K."/>
            <person name="Wymore A."/>
            <person name="Zhang Y."/>
            <person name="Zimmer A.D."/>
            <person name="Quatrano R.S."/>
            <person name="Mayer K.F.X."/>
            <person name="Goodstein D."/>
            <person name="Casacuberta J.M."/>
            <person name="Vandepoele K."/>
            <person name="Reski R."/>
            <person name="Cuming A.C."/>
            <person name="Tuskan G.A."/>
            <person name="Maumus F."/>
            <person name="Salse J."/>
            <person name="Schmutz J."/>
            <person name="Rensing S.A."/>
        </authorList>
    </citation>
    <scope>NUCLEOTIDE SEQUENCE [LARGE SCALE GENOMIC DNA]</scope>
    <source>
        <strain evidence="4 5">cv. Gransden 2004</strain>
    </source>
</reference>
<feature type="signal peptide" evidence="2">
    <location>
        <begin position="1"/>
        <end position="15"/>
    </location>
</feature>
<dbReference type="OMA" id="RIWMEEA"/>
<organism evidence="3">
    <name type="scientific">Physcomitrium patens</name>
    <name type="common">Spreading-leaved earth moss</name>
    <name type="synonym">Physcomitrella patens</name>
    <dbReference type="NCBI Taxonomy" id="3218"/>
    <lineage>
        <taxon>Eukaryota</taxon>
        <taxon>Viridiplantae</taxon>
        <taxon>Streptophyta</taxon>
        <taxon>Embryophyta</taxon>
        <taxon>Bryophyta</taxon>
        <taxon>Bryophytina</taxon>
        <taxon>Bryopsida</taxon>
        <taxon>Funariidae</taxon>
        <taxon>Funariales</taxon>
        <taxon>Funariaceae</taxon>
        <taxon>Physcomitrium</taxon>
    </lineage>
</organism>
<sequence length="72" mass="8050">MALSNFLLTVAAVGAGFVLLKGDVRRSAVNLRRNLKHVRNWLEQEQATSRSKGEHVKPREVEAGKSEKAEKH</sequence>
<dbReference type="AlphaFoldDB" id="A0A2K1LAS2"/>
<dbReference type="EnsemblPlants" id="Pp3c1_33450V3.1">
    <property type="protein sequence ID" value="Pp3c1_33450V3.1"/>
    <property type="gene ID" value="Pp3c1_33450"/>
</dbReference>
<evidence type="ECO:0000313" key="4">
    <source>
        <dbReference type="EnsemblPlants" id="Pp3c1_33450V3.1"/>
    </source>
</evidence>
<dbReference type="Gramene" id="Pp3c1_33450V3.3">
    <property type="protein sequence ID" value="Pp3c1_33450V3.3"/>
    <property type="gene ID" value="Pp3c1_33450"/>
</dbReference>
<feature type="compositionally biased region" description="Basic and acidic residues" evidence="1">
    <location>
        <begin position="51"/>
        <end position="72"/>
    </location>
</feature>
<evidence type="ECO:0000313" key="3">
    <source>
        <dbReference type="EMBL" id="PNR63126.1"/>
    </source>
</evidence>
<dbReference type="Gramene" id="Pp3c1_33450V3.2">
    <property type="protein sequence ID" value="Pp3c1_33450V3.2"/>
    <property type="gene ID" value="Pp3c1_33450"/>
</dbReference>
<dbReference type="EMBL" id="ABEU02000001">
    <property type="protein sequence ID" value="PNR63126.1"/>
    <property type="molecule type" value="Genomic_DNA"/>
</dbReference>
<dbReference type="EnsemblPlants" id="Pp3c1_33450V3.3">
    <property type="protein sequence ID" value="Pp3c1_33450V3.3"/>
    <property type="gene ID" value="Pp3c1_33450"/>
</dbReference>
<evidence type="ECO:0000256" key="1">
    <source>
        <dbReference type="SAM" id="MobiDB-lite"/>
    </source>
</evidence>
<reference evidence="3 5" key="1">
    <citation type="journal article" date="2008" name="Science">
        <title>The Physcomitrella genome reveals evolutionary insights into the conquest of land by plants.</title>
        <authorList>
            <person name="Rensing S."/>
            <person name="Lang D."/>
            <person name="Zimmer A."/>
            <person name="Terry A."/>
            <person name="Salamov A."/>
            <person name="Shapiro H."/>
            <person name="Nishiyama T."/>
            <person name="Perroud P.-F."/>
            <person name="Lindquist E."/>
            <person name="Kamisugi Y."/>
            <person name="Tanahashi T."/>
            <person name="Sakakibara K."/>
            <person name="Fujita T."/>
            <person name="Oishi K."/>
            <person name="Shin-I T."/>
            <person name="Kuroki Y."/>
            <person name="Toyoda A."/>
            <person name="Suzuki Y."/>
            <person name="Hashimoto A."/>
            <person name="Yamaguchi K."/>
            <person name="Sugano A."/>
            <person name="Kohara Y."/>
            <person name="Fujiyama A."/>
            <person name="Anterola A."/>
            <person name="Aoki S."/>
            <person name="Ashton N."/>
            <person name="Barbazuk W.B."/>
            <person name="Barker E."/>
            <person name="Bennetzen J."/>
            <person name="Bezanilla M."/>
            <person name="Blankenship R."/>
            <person name="Cho S.H."/>
            <person name="Dutcher S."/>
            <person name="Estelle M."/>
            <person name="Fawcett J.A."/>
            <person name="Gundlach H."/>
            <person name="Hanada K."/>
            <person name="Heyl A."/>
            <person name="Hicks K.A."/>
            <person name="Hugh J."/>
            <person name="Lohr M."/>
            <person name="Mayer K."/>
            <person name="Melkozernov A."/>
            <person name="Murata T."/>
            <person name="Nelson D."/>
            <person name="Pils B."/>
            <person name="Prigge M."/>
            <person name="Reiss B."/>
            <person name="Renner T."/>
            <person name="Rombauts S."/>
            <person name="Rushton P."/>
            <person name="Sanderfoot A."/>
            <person name="Schween G."/>
            <person name="Shiu S.-H."/>
            <person name="Stueber K."/>
            <person name="Theodoulou F.L."/>
            <person name="Tu H."/>
            <person name="Van de Peer Y."/>
            <person name="Verrier P.J."/>
            <person name="Waters E."/>
            <person name="Wood A."/>
            <person name="Yang L."/>
            <person name="Cove D."/>
            <person name="Cuming A."/>
            <person name="Hasebe M."/>
            <person name="Lucas S."/>
            <person name="Mishler D.B."/>
            <person name="Reski R."/>
            <person name="Grigoriev I."/>
            <person name="Quatrano R.S."/>
            <person name="Boore J.L."/>
        </authorList>
    </citation>
    <scope>NUCLEOTIDE SEQUENCE [LARGE SCALE GENOMIC DNA]</scope>
    <source>
        <strain evidence="4 5">cv. Gransden 2004</strain>
    </source>
</reference>
<evidence type="ECO:0000256" key="2">
    <source>
        <dbReference type="SAM" id="SignalP"/>
    </source>
</evidence>
<dbReference type="PaxDb" id="3218-PP1S28_396V6.1"/>
<dbReference type="EnsemblPlants" id="Pp3c1_33450V3.2">
    <property type="protein sequence ID" value="Pp3c1_33450V3.2"/>
    <property type="gene ID" value="Pp3c1_33450"/>
</dbReference>
<name>A0A2K1LAS2_PHYPA</name>
<accession>A0A2K1LAS2</accession>
<dbReference type="FunCoup" id="A0A2K1LAS2">
    <property type="interactions" value="706"/>
</dbReference>